<gene>
    <name evidence="1" type="ORF">BU25DRAFT_319509</name>
</gene>
<accession>A0ACB6SG97</accession>
<dbReference type="EMBL" id="MU006701">
    <property type="protein sequence ID" value="KAF2633305.1"/>
    <property type="molecule type" value="Genomic_DNA"/>
</dbReference>
<evidence type="ECO:0000313" key="2">
    <source>
        <dbReference type="Proteomes" id="UP000799754"/>
    </source>
</evidence>
<keyword evidence="2" id="KW-1185">Reference proteome</keyword>
<name>A0ACB6SG97_9PLEO</name>
<comment type="caution">
    <text evidence="1">The sequence shown here is derived from an EMBL/GenBank/DDBJ whole genome shotgun (WGS) entry which is preliminary data.</text>
</comment>
<feature type="non-terminal residue" evidence="1">
    <location>
        <position position="1"/>
    </location>
</feature>
<dbReference type="Proteomes" id="UP000799754">
    <property type="component" value="Unassembled WGS sequence"/>
</dbReference>
<sequence length="137" mass="15404">TDCHEDSGDYVYFTILSPNGSLALGSKEEKALHYVKTQWHLSYPGALRKALFNDPEEFPGCPNGHCISRTIPGTNLRLEYVRNPRVFRAGWHEGNCGYLDGIQKVNRYLVVRLGDFGYLSTGAAPQIPVINFVEQQM</sequence>
<reference evidence="1" key="1">
    <citation type="journal article" date="2020" name="Stud. Mycol.">
        <title>101 Dothideomycetes genomes: a test case for predicting lifestyles and emergence of pathogens.</title>
        <authorList>
            <person name="Haridas S."/>
            <person name="Albert R."/>
            <person name="Binder M."/>
            <person name="Bloem J."/>
            <person name="Labutti K."/>
            <person name="Salamov A."/>
            <person name="Andreopoulos B."/>
            <person name="Baker S."/>
            <person name="Barry K."/>
            <person name="Bills G."/>
            <person name="Bluhm B."/>
            <person name="Cannon C."/>
            <person name="Castanera R."/>
            <person name="Culley D."/>
            <person name="Daum C."/>
            <person name="Ezra D."/>
            <person name="Gonzalez J."/>
            <person name="Henrissat B."/>
            <person name="Kuo A."/>
            <person name="Liang C."/>
            <person name="Lipzen A."/>
            <person name="Lutzoni F."/>
            <person name="Magnuson J."/>
            <person name="Mondo S."/>
            <person name="Nolan M."/>
            <person name="Ohm R."/>
            <person name="Pangilinan J."/>
            <person name="Park H.-J."/>
            <person name="Ramirez L."/>
            <person name="Alfaro M."/>
            <person name="Sun H."/>
            <person name="Tritt A."/>
            <person name="Yoshinaga Y."/>
            <person name="Zwiers L.-H."/>
            <person name="Turgeon B."/>
            <person name="Goodwin S."/>
            <person name="Spatafora J."/>
            <person name="Crous P."/>
            <person name="Grigoriev I."/>
        </authorList>
    </citation>
    <scope>NUCLEOTIDE SEQUENCE</scope>
    <source>
        <strain evidence="1">CBS 525.71</strain>
    </source>
</reference>
<evidence type="ECO:0000313" key="1">
    <source>
        <dbReference type="EMBL" id="KAF2633305.1"/>
    </source>
</evidence>
<organism evidence="1 2">
    <name type="scientific">Macroventuria anomochaeta</name>
    <dbReference type="NCBI Taxonomy" id="301207"/>
    <lineage>
        <taxon>Eukaryota</taxon>
        <taxon>Fungi</taxon>
        <taxon>Dikarya</taxon>
        <taxon>Ascomycota</taxon>
        <taxon>Pezizomycotina</taxon>
        <taxon>Dothideomycetes</taxon>
        <taxon>Pleosporomycetidae</taxon>
        <taxon>Pleosporales</taxon>
        <taxon>Pleosporineae</taxon>
        <taxon>Didymellaceae</taxon>
        <taxon>Macroventuria</taxon>
    </lineage>
</organism>
<feature type="non-terminal residue" evidence="1">
    <location>
        <position position="137"/>
    </location>
</feature>
<proteinExistence type="predicted"/>
<protein>
    <submittedName>
        <fullName evidence="1">Uncharacterized protein</fullName>
    </submittedName>
</protein>